<sequence>MVSDPKRLAAEIEAVTERERTRLVAWLAEHQVSVASTVDREVAADALMADFIAPRLAEITAFQSREGLIAFAREIIGYAFDGQDADGADIQALALTHGLLVKEPYDPERHGPSFEVEPGDDWYTLAGPLALPLQPEGERNA</sequence>
<dbReference type="RefSeq" id="WP_009865985.1">
    <property type="nucleotide sequence ID" value="NZ_JBHSTT010000085.1"/>
</dbReference>
<gene>
    <name evidence="1" type="ORF">ACFQDP_21115</name>
</gene>
<dbReference type="Proteomes" id="UP001596237">
    <property type="component" value="Unassembled WGS sequence"/>
</dbReference>
<comment type="caution">
    <text evidence="1">The sequence shown here is derived from an EMBL/GenBank/DDBJ whole genome shotgun (WGS) entry which is preliminary data.</text>
</comment>
<proteinExistence type="predicted"/>
<protein>
    <submittedName>
        <fullName evidence="1">Uncharacterized protein</fullName>
    </submittedName>
</protein>
<dbReference type="EMBL" id="JBHSTT010000085">
    <property type="protein sequence ID" value="MFC6391811.1"/>
    <property type="molecule type" value="Genomic_DNA"/>
</dbReference>
<keyword evidence="2" id="KW-1185">Reference proteome</keyword>
<evidence type="ECO:0000313" key="1">
    <source>
        <dbReference type="EMBL" id="MFC6391811.1"/>
    </source>
</evidence>
<evidence type="ECO:0000313" key="2">
    <source>
        <dbReference type="Proteomes" id="UP001596237"/>
    </source>
</evidence>
<organism evidence="1 2">
    <name type="scientific">Methylorubrum zatmanii</name>
    <dbReference type="NCBI Taxonomy" id="29429"/>
    <lineage>
        <taxon>Bacteria</taxon>
        <taxon>Pseudomonadati</taxon>
        <taxon>Pseudomonadota</taxon>
        <taxon>Alphaproteobacteria</taxon>
        <taxon>Hyphomicrobiales</taxon>
        <taxon>Methylobacteriaceae</taxon>
        <taxon>Methylorubrum</taxon>
    </lineage>
</organism>
<accession>A0ABW1WW91</accession>
<reference evidence="2" key="1">
    <citation type="journal article" date="2019" name="Int. J. Syst. Evol. Microbiol.">
        <title>The Global Catalogue of Microorganisms (GCM) 10K type strain sequencing project: providing services to taxonomists for standard genome sequencing and annotation.</title>
        <authorList>
            <consortium name="The Broad Institute Genomics Platform"/>
            <consortium name="The Broad Institute Genome Sequencing Center for Infectious Disease"/>
            <person name="Wu L."/>
            <person name="Ma J."/>
        </authorList>
    </citation>
    <scope>NUCLEOTIDE SEQUENCE [LARGE SCALE GENOMIC DNA]</scope>
    <source>
        <strain evidence="2">CCUG 36916</strain>
    </source>
</reference>
<name>A0ABW1WW91_9HYPH</name>